<name>A0A1A9W669_9MUSC</name>
<protein>
    <submittedName>
        <fullName evidence="2">Uncharacterized protein</fullName>
    </submittedName>
</protein>
<evidence type="ECO:0000256" key="1">
    <source>
        <dbReference type="SAM" id="Phobius"/>
    </source>
</evidence>
<evidence type="ECO:0000313" key="3">
    <source>
        <dbReference type="Proteomes" id="UP000091820"/>
    </source>
</evidence>
<keyword evidence="1" id="KW-1133">Transmembrane helix</keyword>
<keyword evidence="1" id="KW-0812">Transmembrane</keyword>
<reference evidence="2" key="2">
    <citation type="submission" date="2020-05" db="UniProtKB">
        <authorList>
            <consortium name="EnsemblMetazoa"/>
        </authorList>
    </citation>
    <scope>IDENTIFICATION</scope>
    <source>
        <strain evidence="2">IAEA</strain>
    </source>
</reference>
<accession>A0A1A9W669</accession>
<dbReference type="Proteomes" id="UP000091820">
    <property type="component" value="Unassembled WGS sequence"/>
</dbReference>
<dbReference type="EnsemblMetazoa" id="GBRI007664-RA">
    <property type="protein sequence ID" value="GBRI007664-PA"/>
    <property type="gene ID" value="GBRI007664"/>
</dbReference>
<proteinExistence type="predicted"/>
<sequence>MAKTDKWAIKVFNDLPKMLNQKFKIVLVIGLKIELKKQLIEKPTVLFNIKIVVVVELFTATYIFLLIFLTLNSKKNTSNVAKSKKTETLVGETGIRPELTLRQNHDEIKCPKNVSIPVVSGVNWLSLYFKYLMKRLVKEESVKEIIDQSHVTYDASVNTRSRIHIYIRMKSLT</sequence>
<dbReference type="AlphaFoldDB" id="A0A1A9W669"/>
<keyword evidence="3" id="KW-1185">Reference proteome</keyword>
<organism evidence="2 3">
    <name type="scientific">Glossina brevipalpis</name>
    <dbReference type="NCBI Taxonomy" id="37001"/>
    <lineage>
        <taxon>Eukaryota</taxon>
        <taxon>Metazoa</taxon>
        <taxon>Ecdysozoa</taxon>
        <taxon>Arthropoda</taxon>
        <taxon>Hexapoda</taxon>
        <taxon>Insecta</taxon>
        <taxon>Pterygota</taxon>
        <taxon>Neoptera</taxon>
        <taxon>Endopterygota</taxon>
        <taxon>Diptera</taxon>
        <taxon>Brachycera</taxon>
        <taxon>Muscomorpha</taxon>
        <taxon>Hippoboscoidea</taxon>
        <taxon>Glossinidae</taxon>
        <taxon>Glossina</taxon>
    </lineage>
</organism>
<dbReference type="VEuPathDB" id="VectorBase:GBRI007664"/>
<feature type="transmembrane region" description="Helical" evidence="1">
    <location>
        <begin position="45"/>
        <end position="69"/>
    </location>
</feature>
<keyword evidence="1" id="KW-0472">Membrane</keyword>
<evidence type="ECO:0000313" key="2">
    <source>
        <dbReference type="EnsemblMetazoa" id="GBRI007664-PA"/>
    </source>
</evidence>
<reference evidence="3" key="1">
    <citation type="submission" date="2014-03" db="EMBL/GenBank/DDBJ databases">
        <authorList>
            <person name="Aksoy S."/>
            <person name="Warren W."/>
            <person name="Wilson R.K."/>
        </authorList>
    </citation>
    <scope>NUCLEOTIDE SEQUENCE [LARGE SCALE GENOMIC DNA]</scope>
    <source>
        <strain evidence="3">IAEA</strain>
    </source>
</reference>